<sequence>MRNQISLSPCKHHKQSIHLCQSITTIVAIKSISNIIKIHQ</sequence>
<accession>A0AB34PMN0</accession>
<name>A0AB34PMN0_CANAX</name>
<organism evidence="1 2">
    <name type="scientific">Candida albicans P78048</name>
    <dbReference type="NCBI Taxonomy" id="1094989"/>
    <lineage>
        <taxon>Eukaryota</taxon>
        <taxon>Fungi</taxon>
        <taxon>Dikarya</taxon>
        <taxon>Ascomycota</taxon>
        <taxon>Saccharomycotina</taxon>
        <taxon>Pichiomycetes</taxon>
        <taxon>Debaryomycetaceae</taxon>
        <taxon>Candida/Lodderomyces clade</taxon>
        <taxon>Candida</taxon>
    </lineage>
</organism>
<dbReference type="Proteomes" id="UP000030161">
    <property type="component" value="Unassembled WGS sequence"/>
</dbReference>
<evidence type="ECO:0000313" key="2">
    <source>
        <dbReference type="Proteomes" id="UP000030161"/>
    </source>
</evidence>
<dbReference type="EMBL" id="AJIX01000033">
    <property type="protein sequence ID" value="KGR07373.1"/>
    <property type="molecule type" value="Genomic_DNA"/>
</dbReference>
<evidence type="ECO:0000313" key="1">
    <source>
        <dbReference type="EMBL" id="KGR07373.1"/>
    </source>
</evidence>
<reference evidence="1 2" key="1">
    <citation type="submission" date="2013-12" db="EMBL/GenBank/DDBJ databases">
        <title>The Genome Sequence of Candida albicans P78048.</title>
        <authorList>
            <consortium name="The Broad Institute Genome Sequencing Platform"/>
            <consortium name="The Broad Institute Genome Sequencing Center for Infectious Disease"/>
            <person name="Cuomo C."/>
            <person name="Bennett R."/>
            <person name="Hirakawa M."/>
            <person name="Noverr M."/>
            <person name="Mitchell A."/>
            <person name="Young S.K."/>
            <person name="Zeng Q."/>
            <person name="Gargeya S."/>
            <person name="Fitzgerald M."/>
            <person name="Abouelleil A."/>
            <person name="Alvarado L."/>
            <person name="Berlin A.M."/>
            <person name="Chapman S.B."/>
            <person name="Dewar J."/>
            <person name="Goldberg J."/>
            <person name="Griggs A."/>
            <person name="Gujja S."/>
            <person name="Hansen M."/>
            <person name="Howarth C."/>
            <person name="Imamovic A."/>
            <person name="Larimer J."/>
            <person name="McCowan C."/>
            <person name="Murphy C."/>
            <person name="Pearson M."/>
            <person name="Priest M."/>
            <person name="Roberts A."/>
            <person name="Saif S."/>
            <person name="Shea T."/>
            <person name="Sykes S."/>
            <person name="Wortman J."/>
            <person name="Nusbaum C."/>
            <person name="Birren B."/>
        </authorList>
    </citation>
    <scope>NUCLEOTIDE SEQUENCE [LARGE SCALE GENOMIC DNA]</scope>
    <source>
        <strain evidence="1 2">P78048</strain>
    </source>
</reference>
<gene>
    <name evidence="1" type="ORF">MG3_04649</name>
</gene>
<protein>
    <submittedName>
        <fullName evidence="1">Uncharacterized protein</fullName>
    </submittedName>
</protein>
<dbReference type="AlphaFoldDB" id="A0AB34PMN0"/>
<comment type="caution">
    <text evidence="1">The sequence shown here is derived from an EMBL/GenBank/DDBJ whole genome shotgun (WGS) entry which is preliminary data.</text>
</comment>
<proteinExistence type="predicted"/>